<keyword evidence="2" id="KW-1185">Reference proteome</keyword>
<evidence type="ECO:0000313" key="1">
    <source>
        <dbReference type="EMBL" id="SOB95743.1"/>
    </source>
</evidence>
<dbReference type="OrthoDB" id="7790516at2"/>
<dbReference type="AlphaFoldDB" id="A0A285RNM6"/>
<reference evidence="1 2" key="1">
    <citation type="submission" date="2017-08" db="EMBL/GenBank/DDBJ databases">
        <authorList>
            <person name="de Groot N.N."/>
        </authorList>
    </citation>
    <scope>NUCLEOTIDE SEQUENCE [LARGE SCALE GENOMIC DNA]</scope>
    <source>
        <strain evidence="1 2">USBA 352</strain>
    </source>
</reference>
<gene>
    <name evidence="1" type="ORF">SAMN05421512_10222</name>
</gene>
<accession>A0A285RNM6</accession>
<evidence type="ECO:0000313" key="2">
    <source>
        <dbReference type="Proteomes" id="UP000219331"/>
    </source>
</evidence>
<name>A0A285RNM6_9HYPH</name>
<dbReference type="EMBL" id="OBML01000002">
    <property type="protein sequence ID" value="SOB95743.1"/>
    <property type="molecule type" value="Genomic_DNA"/>
</dbReference>
<dbReference type="Proteomes" id="UP000219331">
    <property type="component" value="Unassembled WGS sequence"/>
</dbReference>
<protein>
    <submittedName>
        <fullName evidence="1">Uncharacterized protein</fullName>
    </submittedName>
</protein>
<organism evidence="1 2">
    <name type="scientific">Stappia indica</name>
    <dbReference type="NCBI Taxonomy" id="538381"/>
    <lineage>
        <taxon>Bacteria</taxon>
        <taxon>Pseudomonadati</taxon>
        <taxon>Pseudomonadota</taxon>
        <taxon>Alphaproteobacteria</taxon>
        <taxon>Hyphomicrobiales</taxon>
        <taxon>Stappiaceae</taxon>
        <taxon>Stappia</taxon>
    </lineage>
</organism>
<proteinExistence type="predicted"/>
<dbReference type="RefSeq" id="WP_097173854.1">
    <property type="nucleotide sequence ID" value="NZ_OBML01000002.1"/>
</dbReference>
<sequence>MNINAHQKLDYRITHQFDGLTISDGEFQRLLDIASWNGHVPTFTRRGRGSWESLNEPIALKDDPSVTFHAAKLKGVGLWNPILPGDAEYSNKLHDDAGNDPVPPLTDLLEYLVTYPHFGISNEGEYKYAYSSPSPIGGIVHERAHREFWSAERLVRHGVPTIAPLAVIEYGGNLSFQGQPMGAVLTLSPGSASYRISEILFGAGMARGSDPAFDAHYDGIREALGVEGDPDDERVRLTVICKLAREAGKLLHDFSLAELYRYSGDWGNFVYSVESKRLFLIDLDSVQDINHLPPTAKAMQSWRDLASAIYRMVGKLGYPTALGKYTIDNLMEFDPIAAKIAGYFPDVPEAEIRAISRRLWGYFIPHMALLTKHRDDILGGWDGDRRKSYKMDHDLFYILALTLLRPLFERSAVGRKYPSDITDDEMWGKAERFLGNRFQYFAWLMGRYDI</sequence>
<dbReference type="STRING" id="538381.GCA_001696535_03485"/>